<gene>
    <name evidence="1" type="ORF">BJD16_20375</name>
</gene>
<dbReference type="EMBL" id="MKFU01000043">
    <property type="protein sequence ID" value="OHY89453.1"/>
    <property type="molecule type" value="Genomic_DNA"/>
</dbReference>
<proteinExistence type="predicted"/>
<evidence type="ECO:0000313" key="1">
    <source>
        <dbReference type="EMBL" id="OHY89453.1"/>
    </source>
</evidence>
<evidence type="ECO:0000313" key="2">
    <source>
        <dbReference type="Proteomes" id="UP000179934"/>
    </source>
</evidence>
<accession>A0A1S2CP27</accession>
<name>A0A1S2CP27_AERSO</name>
<protein>
    <submittedName>
        <fullName evidence="1">Uncharacterized protein</fullName>
    </submittedName>
</protein>
<sequence length="86" mass="9672">MLALLLTTALMANENATIHPVSQTITFAGTVPVSTCQMDSYSDSKLVQINQRIICPDNKYVTVKKDHIIFDNKKIEVWVIGYDKND</sequence>
<reference evidence="1 2" key="1">
    <citation type="submission" date="2016-09" db="EMBL/GenBank/DDBJ databases">
        <title>Draft Genome Sequence of Aeromonas sobria Strain 08005, Isolated from Sick Rana catesbeiana.</title>
        <authorList>
            <person name="Yang Q."/>
        </authorList>
    </citation>
    <scope>NUCLEOTIDE SEQUENCE [LARGE SCALE GENOMIC DNA]</scope>
    <source>
        <strain evidence="1 2">08005</strain>
    </source>
</reference>
<dbReference type="RefSeq" id="WP_042023689.1">
    <property type="nucleotide sequence ID" value="NZ_CDBW01000044.1"/>
</dbReference>
<organism evidence="1 2">
    <name type="scientific">Aeromonas sobria</name>
    <dbReference type="NCBI Taxonomy" id="646"/>
    <lineage>
        <taxon>Bacteria</taxon>
        <taxon>Pseudomonadati</taxon>
        <taxon>Pseudomonadota</taxon>
        <taxon>Gammaproteobacteria</taxon>
        <taxon>Aeromonadales</taxon>
        <taxon>Aeromonadaceae</taxon>
        <taxon>Aeromonas</taxon>
    </lineage>
</organism>
<comment type="caution">
    <text evidence="1">The sequence shown here is derived from an EMBL/GenBank/DDBJ whole genome shotgun (WGS) entry which is preliminary data.</text>
</comment>
<dbReference type="AlphaFoldDB" id="A0A1S2CP27"/>
<dbReference type="Proteomes" id="UP000179934">
    <property type="component" value="Unassembled WGS sequence"/>
</dbReference>
<dbReference type="GeneID" id="58924031"/>